<protein>
    <submittedName>
        <fullName evidence="3">Acetyl CoA--N6-hydroxylysine acetyl transferase</fullName>
    </submittedName>
</protein>
<dbReference type="RefSeq" id="WP_102645326.1">
    <property type="nucleotide sequence ID" value="NZ_PNYA01000008.1"/>
</dbReference>
<organism evidence="3 4">
    <name type="scientific">Trinickia dabaoshanensis</name>
    <dbReference type="NCBI Taxonomy" id="564714"/>
    <lineage>
        <taxon>Bacteria</taxon>
        <taxon>Pseudomonadati</taxon>
        <taxon>Pseudomonadota</taxon>
        <taxon>Betaproteobacteria</taxon>
        <taxon>Burkholderiales</taxon>
        <taxon>Burkholderiaceae</taxon>
        <taxon>Trinickia</taxon>
    </lineage>
</organism>
<gene>
    <name evidence="3" type="ORF">C0Z18_10375</name>
</gene>
<dbReference type="OrthoDB" id="9087497at2"/>
<sequence length="322" mass="36415">MNEAPVLLDTVRARETAIRLPYPASDDPAALLPSLAEWFGAERDRTTATIALPCPAVSPPAGSGARISSFAIRAVRGGVADRVTRDGDTLFVHTSRATFWQHPSPWLVAPSSGGAPIRYVVNGARRHPARPPKPAGVVYRRYLPALDSTFTLRSVDVGEDTERFHRWMNSDRVARFWDLRGTREEHAAYLEAQCADPHVHPLIGCFDDRPFAYFEVYWAKEDRIAPFYDAHDFDRGLHLLVGERDAHGPGKLHAWFNSVLHYMFLDDPRTQRVVGEPRIDNTRNIAYMHRLGAYTLKEFDFPHKRAALVVLERDTFFTHHGP</sequence>
<dbReference type="GO" id="GO:0016410">
    <property type="term" value="F:N-acyltransferase activity"/>
    <property type="evidence" value="ECO:0007669"/>
    <property type="project" value="TreeGrafter"/>
</dbReference>
<evidence type="ECO:0000259" key="2">
    <source>
        <dbReference type="SMART" id="SM01006"/>
    </source>
</evidence>
<dbReference type="AlphaFoldDB" id="A0A2N7VT61"/>
<dbReference type="GO" id="GO:0019290">
    <property type="term" value="P:siderophore biosynthetic process"/>
    <property type="evidence" value="ECO:0007669"/>
    <property type="project" value="InterPro"/>
</dbReference>
<dbReference type="PANTHER" id="PTHR31438">
    <property type="entry name" value="LYSINE N-ACYLTRANSFERASE C17G9.06C-RELATED"/>
    <property type="match status" value="1"/>
</dbReference>
<evidence type="ECO:0000313" key="3">
    <source>
        <dbReference type="EMBL" id="PMS20346.1"/>
    </source>
</evidence>
<dbReference type="InterPro" id="IPR019432">
    <property type="entry name" value="Acyltransferase_MbtK/IucB-like"/>
</dbReference>
<dbReference type="InterPro" id="IPR016181">
    <property type="entry name" value="Acyl_CoA_acyltransferase"/>
</dbReference>
<dbReference type="SUPFAM" id="SSF55729">
    <property type="entry name" value="Acyl-CoA N-acyltransferases (Nat)"/>
    <property type="match status" value="1"/>
</dbReference>
<feature type="domain" description="Acyltransferase MbtK/IucB-like conserved" evidence="2">
    <location>
        <begin position="153"/>
        <end position="200"/>
    </location>
</feature>
<keyword evidence="3" id="KW-0808">Transferase</keyword>
<dbReference type="Proteomes" id="UP000235616">
    <property type="component" value="Unassembled WGS sequence"/>
</dbReference>
<proteinExistence type="predicted"/>
<accession>A0A2N7VT61</accession>
<evidence type="ECO:0000256" key="1">
    <source>
        <dbReference type="ARBA" id="ARBA00004924"/>
    </source>
</evidence>
<evidence type="ECO:0000313" key="4">
    <source>
        <dbReference type="Proteomes" id="UP000235616"/>
    </source>
</evidence>
<dbReference type="PANTHER" id="PTHR31438:SF1">
    <property type="entry name" value="LYSINE N-ACYLTRANSFERASE C17G9.06C-RELATED"/>
    <property type="match status" value="1"/>
</dbReference>
<reference evidence="3 4" key="1">
    <citation type="submission" date="2018-01" db="EMBL/GenBank/DDBJ databases">
        <title>Whole genome analyses suggest that Burkholderia sensu lato contains two further novel genera in the rhizoxinica-symbiotica group Mycetohabitans gen. nov., and Trinickia gen. nov.: implications for the evolution of diazotrophy and nodulation in the Burkholderiaceae.</title>
        <authorList>
            <person name="Estrada-de los Santos P."/>
            <person name="Palmer M."/>
            <person name="Chavez-Ramirez B."/>
            <person name="Beukes C."/>
            <person name="Steenkamp E.T."/>
            <person name="Hirsch A.M."/>
            <person name="Manyaka P."/>
            <person name="Maluk M."/>
            <person name="Lafos M."/>
            <person name="Crook M."/>
            <person name="Gross E."/>
            <person name="Simon M.F."/>
            <person name="Bueno dos Reis Junior F."/>
            <person name="Poole P.S."/>
            <person name="Venter S.N."/>
            <person name="James E.K."/>
        </authorList>
    </citation>
    <scope>NUCLEOTIDE SEQUENCE [LARGE SCALE GENOMIC DNA]</scope>
    <source>
        <strain evidence="3 4">GIMN1.004</strain>
    </source>
</reference>
<dbReference type="Gene3D" id="3.40.630.30">
    <property type="match status" value="1"/>
</dbReference>
<comment type="pathway">
    <text evidence="1">Siderophore biosynthesis.</text>
</comment>
<dbReference type="Pfam" id="PF13523">
    <property type="entry name" value="Acetyltransf_8"/>
    <property type="match status" value="1"/>
</dbReference>
<keyword evidence="4" id="KW-1185">Reference proteome</keyword>
<dbReference type="EMBL" id="PNYA01000008">
    <property type="protein sequence ID" value="PMS20346.1"/>
    <property type="molecule type" value="Genomic_DNA"/>
</dbReference>
<dbReference type="SMART" id="SM01006">
    <property type="entry name" value="AlcB"/>
    <property type="match status" value="1"/>
</dbReference>
<comment type="caution">
    <text evidence="3">The sequence shown here is derived from an EMBL/GenBank/DDBJ whole genome shotgun (WGS) entry which is preliminary data.</text>
</comment>
<name>A0A2N7VT61_9BURK</name>